<accession>A0ABU8FUB8</accession>
<dbReference type="Proteomes" id="UP001367922">
    <property type="component" value="Unassembled WGS sequence"/>
</dbReference>
<evidence type="ECO:0000256" key="8">
    <source>
        <dbReference type="ARBA" id="ARBA00022842"/>
    </source>
</evidence>
<evidence type="ECO:0000256" key="3">
    <source>
        <dbReference type="ARBA" id="ARBA00013013"/>
    </source>
</evidence>
<keyword evidence="17" id="KW-1185">Reference proteome</keyword>
<evidence type="ECO:0000256" key="12">
    <source>
        <dbReference type="ARBA" id="ARBA00023554"/>
    </source>
</evidence>
<evidence type="ECO:0000256" key="9">
    <source>
        <dbReference type="ARBA" id="ARBA00022857"/>
    </source>
</evidence>
<keyword evidence="10" id="KW-0560">Oxidoreductase</keyword>
<evidence type="ECO:0000313" key="17">
    <source>
        <dbReference type="Proteomes" id="UP001367922"/>
    </source>
</evidence>
<evidence type="ECO:0000256" key="5">
    <source>
        <dbReference type="ARBA" id="ARBA00022435"/>
    </source>
</evidence>
<feature type="domain" description="Isopropylmalate dehydrogenase-like" evidence="15">
    <location>
        <begin position="21"/>
        <end position="418"/>
    </location>
</feature>
<dbReference type="InterPro" id="IPR019818">
    <property type="entry name" value="IsoCit/isopropylmalate_DH_CS"/>
</dbReference>
<keyword evidence="8" id="KW-0460">Magnesium</keyword>
<dbReference type="EC" id="1.1.1.42" evidence="3 14"/>
<keyword evidence="11 14" id="KW-0464">Manganese</keyword>
<name>A0ABU8FUB8_9BACI</name>
<keyword evidence="7 14" id="KW-0479">Metal-binding</keyword>
<dbReference type="PROSITE" id="PS00470">
    <property type="entry name" value="IDH_IMDH"/>
    <property type="match status" value="1"/>
</dbReference>
<protein>
    <recommendedName>
        <fullName evidence="4 14">Isocitrate dehydrogenase [NADP]</fullName>
        <ecNumber evidence="3 14">1.1.1.42</ecNumber>
    </recommendedName>
</protein>
<dbReference type="InterPro" id="IPR024084">
    <property type="entry name" value="IsoPropMal-DH-like_dom"/>
</dbReference>
<evidence type="ECO:0000256" key="7">
    <source>
        <dbReference type="ARBA" id="ARBA00022723"/>
    </source>
</evidence>
<organism evidence="16 17">
    <name type="scientific">Bacillus yunxiaonensis</name>
    <dbReference type="NCBI Taxonomy" id="3127665"/>
    <lineage>
        <taxon>Bacteria</taxon>
        <taxon>Bacillati</taxon>
        <taxon>Bacillota</taxon>
        <taxon>Bacilli</taxon>
        <taxon>Bacillales</taxon>
        <taxon>Bacillaceae</taxon>
        <taxon>Bacillus</taxon>
    </lineage>
</organism>
<comment type="similarity">
    <text evidence="1">Belongs to the isocitrate and isopropylmalate dehydrogenases family.</text>
</comment>
<dbReference type="PANTHER" id="PTHR43504:SF1">
    <property type="entry name" value="ISOCITRATE DEHYDROGENASE [NADP]"/>
    <property type="match status" value="1"/>
</dbReference>
<dbReference type="SUPFAM" id="SSF53659">
    <property type="entry name" value="Isocitrate/Isopropylmalate dehydrogenase-like"/>
    <property type="match status" value="1"/>
</dbReference>
<comment type="subunit">
    <text evidence="2">Homodimer.</text>
</comment>
<dbReference type="PANTHER" id="PTHR43504">
    <property type="entry name" value="ISOCITRATE DEHYDROGENASE [NADP]"/>
    <property type="match status" value="1"/>
</dbReference>
<dbReference type="Gene3D" id="3.40.718.10">
    <property type="entry name" value="Isopropylmalate Dehydrogenase"/>
    <property type="match status" value="1"/>
</dbReference>
<evidence type="ECO:0000256" key="13">
    <source>
        <dbReference type="ARBA" id="ARBA00046127"/>
    </source>
</evidence>
<proteinExistence type="inferred from homology"/>
<evidence type="ECO:0000256" key="10">
    <source>
        <dbReference type="ARBA" id="ARBA00023002"/>
    </source>
</evidence>
<evidence type="ECO:0000259" key="15">
    <source>
        <dbReference type="SMART" id="SM01329"/>
    </source>
</evidence>
<evidence type="ECO:0000256" key="6">
    <source>
        <dbReference type="ARBA" id="ARBA00022532"/>
    </source>
</evidence>
<dbReference type="NCBIfam" id="NF005425">
    <property type="entry name" value="PRK07006.1"/>
    <property type="match status" value="1"/>
</dbReference>
<reference evidence="16 17" key="1">
    <citation type="submission" date="2024-01" db="EMBL/GenBank/DDBJ databases">
        <title>Seven novel Bacillus-like species.</title>
        <authorList>
            <person name="Liu G."/>
        </authorList>
    </citation>
    <scope>NUCLEOTIDE SEQUENCE [LARGE SCALE GENOMIC DNA]</scope>
    <source>
        <strain evidence="16 17">FJAT-53711</strain>
    </source>
</reference>
<evidence type="ECO:0000313" key="16">
    <source>
        <dbReference type="EMBL" id="MEI4829577.1"/>
    </source>
</evidence>
<comment type="catalytic activity">
    <reaction evidence="12">
        <text>D-threo-isocitrate + NADP(+) = 2-oxoglutarate + CO2 + NADPH</text>
        <dbReference type="Rhea" id="RHEA:19629"/>
        <dbReference type="ChEBI" id="CHEBI:15562"/>
        <dbReference type="ChEBI" id="CHEBI:16526"/>
        <dbReference type="ChEBI" id="CHEBI:16810"/>
        <dbReference type="ChEBI" id="CHEBI:57783"/>
        <dbReference type="ChEBI" id="CHEBI:58349"/>
        <dbReference type="EC" id="1.1.1.42"/>
    </reaction>
</comment>
<dbReference type="RefSeq" id="WP_336481924.1">
    <property type="nucleotide sequence ID" value="NZ_JBAWSV010000002.1"/>
</dbReference>
<evidence type="ECO:0000256" key="4">
    <source>
        <dbReference type="ARBA" id="ARBA00019562"/>
    </source>
</evidence>
<evidence type="ECO:0000256" key="14">
    <source>
        <dbReference type="RuleBase" id="RU004446"/>
    </source>
</evidence>
<dbReference type="Pfam" id="PF00180">
    <property type="entry name" value="Iso_dh"/>
    <property type="match status" value="1"/>
</dbReference>
<keyword evidence="6 14" id="KW-0816">Tricarboxylic acid cycle</keyword>
<comment type="cofactor">
    <cofactor evidence="14">
        <name>Mg(2+)</name>
        <dbReference type="ChEBI" id="CHEBI:18420"/>
    </cofactor>
    <cofactor evidence="14">
        <name>Mn(2+)</name>
        <dbReference type="ChEBI" id="CHEBI:29035"/>
    </cofactor>
</comment>
<sequence>MTTGEKITVTNGVMNVPNNPIIPFIEGDGIGPDIWAAASRVLEAAVEKAYNGEKKIVWKEVLAGEKAFNQTGEWLPEETLELIREYLIAIKGPLTTPVGGGIRSLNVALRQELDLYVCLRPVRYFDGVPSPIKRPEDTDMVIFRENTEDIYAGIEYAQGSEEVQKLLAFLQNEMGVKKIRFPETSGLGIKPISEEGTKRLVRAAIQYAINEKRSSVTLVHKGNIMKFTEGAFKNWGYEVAEKEFGDKVFTWAEYDRIVEKEGKDAANKAMSDAEAAGKIIVKDSIADIFLQQILTRPREFDVVATMNLNGDYISDALAAQVGGIGIAPGANINYVTGHAIFEATHGTAPKYAGLDKVNPSSVLLSGVLMLEHLGWNEAANLITNSVEKTIASKVVTYDFARLMEGATEVKCSEFADALINNMDVAVIKNA</sequence>
<dbReference type="NCBIfam" id="TIGR00183">
    <property type="entry name" value="prok_nadp_idh"/>
    <property type="match status" value="1"/>
</dbReference>
<keyword evidence="5 14" id="KW-0329">Glyoxylate bypass</keyword>
<evidence type="ECO:0000256" key="1">
    <source>
        <dbReference type="ARBA" id="ARBA00007769"/>
    </source>
</evidence>
<gene>
    <name evidence="16" type="primary">icd</name>
    <name evidence="16" type="ORF">WAX78_08935</name>
</gene>
<dbReference type="SMART" id="SM01329">
    <property type="entry name" value="Iso_dh"/>
    <property type="match status" value="1"/>
</dbReference>
<dbReference type="InterPro" id="IPR004439">
    <property type="entry name" value="Isocitrate_DH_NADP_dimer_prok"/>
</dbReference>
<dbReference type="EMBL" id="JBAWSV010000002">
    <property type="protein sequence ID" value="MEI4829577.1"/>
    <property type="molecule type" value="Genomic_DNA"/>
</dbReference>
<comment type="function">
    <text evidence="13">Catalyzes the oxidative decarboxylation of isocitrate to 2-oxoglutarate and carbon dioxide with the concomitant reduction of NADP(+).</text>
</comment>
<comment type="caution">
    <text evidence="16">The sequence shown here is derived from an EMBL/GenBank/DDBJ whole genome shotgun (WGS) entry which is preliminary data.</text>
</comment>
<evidence type="ECO:0000256" key="2">
    <source>
        <dbReference type="ARBA" id="ARBA00011738"/>
    </source>
</evidence>
<keyword evidence="9 14" id="KW-0521">NADP</keyword>
<evidence type="ECO:0000256" key="11">
    <source>
        <dbReference type="ARBA" id="ARBA00023211"/>
    </source>
</evidence>